<gene>
    <name evidence="2" type="ORF">OS493_023955</name>
</gene>
<accession>A0A9X0D7S7</accession>
<evidence type="ECO:0000259" key="1">
    <source>
        <dbReference type="PROSITE" id="PS50234"/>
    </source>
</evidence>
<dbReference type="AlphaFoldDB" id="A0A9X0D7S7"/>
<dbReference type="Proteomes" id="UP001163046">
    <property type="component" value="Unassembled WGS sequence"/>
</dbReference>
<dbReference type="Gene3D" id="3.40.50.410">
    <property type="entry name" value="von Willebrand factor, type A domain"/>
    <property type="match status" value="1"/>
</dbReference>
<dbReference type="Gene3D" id="3.30.450.20">
    <property type="entry name" value="PAS domain"/>
    <property type="match status" value="1"/>
</dbReference>
<dbReference type="EMBL" id="MU825414">
    <property type="protein sequence ID" value="KAJ7390567.1"/>
    <property type="molecule type" value="Genomic_DNA"/>
</dbReference>
<dbReference type="SUPFAM" id="SSF53300">
    <property type="entry name" value="vWA-like"/>
    <property type="match status" value="1"/>
</dbReference>
<dbReference type="InterPro" id="IPR036465">
    <property type="entry name" value="vWFA_dom_sf"/>
</dbReference>
<evidence type="ECO:0000313" key="2">
    <source>
        <dbReference type="EMBL" id="KAJ7390567.1"/>
    </source>
</evidence>
<dbReference type="InterPro" id="IPR051173">
    <property type="entry name" value="Ca_channel_alpha-2/delta"/>
</dbReference>
<protein>
    <recommendedName>
        <fullName evidence="1">VWFA domain-containing protein</fullName>
    </recommendedName>
</protein>
<dbReference type="InterPro" id="IPR002035">
    <property type="entry name" value="VWF_A"/>
</dbReference>
<organism evidence="2 3">
    <name type="scientific">Desmophyllum pertusum</name>
    <dbReference type="NCBI Taxonomy" id="174260"/>
    <lineage>
        <taxon>Eukaryota</taxon>
        <taxon>Metazoa</taxon>
        <taxon>Cnidaria</taxon>
        <taxon>Anthozoa</taxon>
        <taxon>Hexacorallia</taxon>
        <taxon>Scleractinia</taxon>
        <taxon>Caryophylliina</taxon>
        <taxon>Caryophylliidae</taxon>
        <taxon>Desmophyllum</taxon>
    </lineage>
</organism>
<name>A0A9X0D7S7_9CNID</name>
<dbReference type="PANTHER" id="PTHR10166">
    <property type="entry name" value="VOLTAGE-DEPENDENT CALCIUM CHANNEL SUBUNIT ALPHA-2/DELTA-RELATED"/>
    <property type="match status" value="1"/>
</dbReference>
<reference evidence="2" key="1">
    <citation type="submission" date="2023-01" db="EMBL/GenBank/DDBJ databases">
        <title>Genome assembly of the deep-sea coral Lophelia pertusa.</title>
        <authorList>
            <person name="Herrera S."/>
            <person name="Cordes E."/>
        </authorList>
    </citation>
    <scope>NUCLEOTIDE SEQUENCE</scope>
    <source>
        <strain evidence="2">USNM1676648</strain>
        <tissue evidence="2">Polyp</tissue>
    </source>
</reference>
<feature type="domain" description="VWFA" evidence="1">
    <location>
        <begin position="219"/>
        <end position="415"/>
    </location>
</feature>
<proteinExistence type="predicted"/>
<keyword evidence="3" id="KW-1185">Reference proteome</keyword>
<dbReference type="Pfam" id="PF13519">
    <property type="entry name" value="VWA_2"/>
    <property type="match status" value="1"/>
</dbReference>
<evidence type="ECO:0000313" key="3">
    <source>
        <dbReference type="Proteomes" id="UP001163046"/>
    </source>
</evidence>
<dbReference type="PANTHER" id="PTHR10166:SF66">
    <property type="entry name" value="VWFA AND CACHE DOMAIN-CONTAINING PROTEIN CG16868"/>
    <property type="match status" value="1"/>
</dbReference>
<sequence length="732" mass="81756">MAAASWSLDPSRYVIVLMLFSTVYYRPCFTADLLDVNLFSQTLAKLATDGLGISNLQEQFDKLQFIESSVNGSTLIPTLAASVSNKFKERFQVVQRLKNAVERSWPSSPSTSPTECCQIANPGRSLEYDSRFRKRVDFKSLCVKVSESAPFSRKYVADPVVEEMRSTLQNFPFIKWQYFASEEGMLANFPAFEDTADCRAYDPRFRPFYVETATPEPKDVVLVIDTSGSMSGDRIIAAKEAAKTVLSTMNPRDRIGLVKFSGEAETPTGYNNDGRSCHSKRLADATPINIIYLKKYVDSLVAQGGTDYSKAFTRAFDLLKGTSAGSSRSRQKVIIFLTDGEPNDGAQLIMQTIKTKNAELNNTVVIMTYGMLKNLPILRHIADQDGSQYGVSKAPDVTAGRFTYVQKTNNLRRDLATYYDFFSAKTVRDKPIISIPYIDAFGTGLLTSITLPCYYQGKFIGVVGTDISMADLLSEITYFQKGQSSYAFMADSSGRTMMHPLLPAPSNAYGDPIFMDITALEPEPAFNSVFDSIKSGGSGQKTFTSKRFLARGGQVKEGVTVVELPSTYYWRPVEETNFTAGIVVAVGDKDETLDTQSIPSDFTFLYHRLDLIKPDDPCIHFSRYAANDSTVVKFGAEAFKDPYTYLGLDETVSDVNAYKRIMTSANTPNTKFKQGIRDTVVVTRNVEDIWFREKTEYTKYLVWRYVGTANGVFRMTPGTSLAKSYDPRKRPW</sequence>
<dbReference type="GO" id="GO:0005245">
    <property type="term" value="F:voltage-gated calcium channel activity"/>
    <property type="evidence" value="ECO:0007669"/>
    <property type="project" value="TreeGrafter"/>
</dbReference>
<dbReference type="CDD" id="cd12913">
    <property type="entry name" value="PDC1_MCP_like"/>
    <property type="match status" value="1"/>
</dbReference>
<dbReference type="OrthoDB" id="10048172at2759"/>
<dbReference type="GO" id="GO:0005891">
    <property type="term" value="C:voltage-gated calcium channel complex"/>
    <property type="evidence" value="ECO:0007669"/>
    <property type="project" value="TreeGrafter"/>
</dbReference>
<dbReference type="SMART" id="SM00327">
    <property type="entry name" value="VWA"/>
    <property type="match status" value="1"/>
</dbReference>
<comment type="caution">
    <text evidence="2">The sequence shown here is derived from an EMBL/GenBank/DDBJ whole genome shotgun (WGS) entry which is preliminary data.</text>
</comment>
<dbReference type="PROSITE" id="PS50234">
    <property type="entry name" value="VWFA"/>
    <property type="match status" value="1"/>
</dbReference>